<dbReference type="SUPFAM" id="SSF81296">
    <property type="entry name" value="E set domains"/>
    <property type="match status" value="1"/>
</dbReference>
<evidence type="ECO:0000313" key="10">
    <source>
        <dbReference type="EMBL" id="CCG80784.1"/>
    </source>
</evidence>
<dbReference type="CDD" id="cd00917">
    <property type="entry name" value="PG-PI_TP"/>
    <property type="match status" value="1"/>
</dbReference>
<dbReference type="EMBL" id="CAHR02000011">
    <property type="protein sequence ID" value="CCG80784.1"/>
    <property type="molecule type" value="Genomic_DNA"/>
</dbReference>
<dbReference type="OrthoDB" id="6409159at2759"/>
<evidence type="ECO:0000256" key="7">
    <source>
        <dbReference type="ARBA" id="ARBA00023055"/>
    </source>
</evidence>
<dbReference type="InterPro" id="IPR033917">
    <property type="entry name" value="ML_PG-PI_TP"/>
</dbReference>
<evidence type="ECO:0000256" key="8">
    <source>
        <dbReference type="SAM" id="SignalP"/>
    </source>
</evidence>
<evidence type="ECO:0000256" key="2">
    <source>
        <dbReference type="ARBA" id="ARBA00006370"/>
    </source>
</evidence>
<dbReference type="InterPro" id="IPR039670">
    <property type="entry name" value="NPC2-like"/>
</dbReference>
<dbReference type="Pfam" id="PF02221">
    <property type="entry name" value="E1_DerP2_DerF2"/>
    <property type="match status" value="1"/>
</dbReference>
<dbReference type="Gene3D" id="2.60.40.770">
    <property type="match status" value="1"/>
</dbReference>
<keyword evidence="11" id="KW-1185">Reference proteome</keyword>
<feature type="domain" description="MD-2-related lipid-recognition" evidence="9">
    <location>
        <begin position="37"/>
        <end position="160"/>
    </location>
</feature>
<keyword evidence="5" id="KW-0813">Transport</keyword>
<keyword evidence="6 8" id="KW-0732">Signal</keyword>
<reference evidence="10 11" key="1">
    <citation type="journal article" date="2013" name="MBio">
        <title>Genome sequencing of the plant pathogen Taphrina deformans, the causal agent of peach leaf curl.</title>
        <authorList>
            <person name="Cisse O.H."/>
            <person name="Almeida J.M.G.C.F."/>
            <person name="Fonseca A."/>
            <person name="Kumar A.A."/>
            <person name="Salojaervi J."/>
            <person name="Overmyer K."/>
            <person name="Hauser P.M."/>
            <person name="Pagni M."/>
        </authorList>
    </citation>
    <scope>NUCLEOTIDE SEQUENCE [LARGE SCALE GENOMIC DNA]</scope>
    <source>
        <strain evidence="11">PYCC 5710 / ATCC 11124 / CBS 356.35 / IMI 108563 / JCM 9778 / NBRC 8474</strain>
    </source>
</reference>
<feature type="signal peptide" evidence="8">
    <location>
        <begin position="1"/>
        <end position="17"/>
    </location>
</feature>
<gene>
    <name evidence="10" type="ORF">TAPDE_000413</name>
</gene>
<comment type="subunit">
    <text evidence="3">Monomer.</text>
</comment>
<dbReference type="FunFam" id="2.60.40.770:FF:000004">
    <property type="entry name" value="Phosphatidylglycerol/phosphatidylinositol transfer protein"/>
    <property type="match status" value="1"/>
</dbReference>
<evidence type="ECO:0000256" key="4">
    <source>
        <dbReference type="ARBA" id="ARBA00016056"/>
    </source>
</evidence>
<evidence type="ECO:0000256" key="5">
    <source>
        <dbReference type="ARBA" id="ARBA00022448"/>
    </source>
</evidence>
<proteinExistence type="inferred from homology"/>
<dbReference type="Proteomes" id="UP000013776">
    <property type="component" value="Unassembled WGS sequence"/>
</dbReference>
<dbReference type="GO" id="GO:0032366">
    <property type="term" value="P:intracellular sterol transport"/>
    <property type="evidence" value="ECO:0007669"/>
    <property type="project" value="InterPro"/>
</dbReference>
<comment type="caution">
    <text evidence="10">The sequence shown here is derived from an EMBL/GenBank/DDBJ whole genome shotgun (WGS) entry which is preliminary data.</text>
</comment>
<name>R4X6K6_TAPDE</name>
<evidence type="ECO:0000259" key="9">
    <source>
        <dbReference type="SMART" id="SM00737"/>
    </source>
</evidence>
<dbReference type="eggNOG" id="KOG4680">
    <property type="taxonomic scope" value="Eukaryota"/>
</dbReference>
<dbReference type="PANTHER" id="PTHR11306:SF0">
    <property type="entry name" value="PHOSPHATIDYLGLYCEROL_PHOSPHATIDYLINOSITOL TRANSFER PROTEIN"/>
    <property type="match status" value="1"/>
</dbReference>
<dbReference type="GO" id="GO:0032934">
    <property type="term" value="F:sterol binding"/>
    <property type="evidence" value="ECO:0007669"/>
    <property type="project" value="InterPro"/>
</dbReference>
<protein>
    <recommendedName>
        <fullName evidence="4">Phosphatidylglycerol/phosphatidylinositol transfer protein</fullName>
    </recommendedName>
</protein>
<feature type="chain" id="PRO_5004381306" description="Phosphatidylglycerol/phosphatidylinositol transfer protein" evidence="8">
    <location>
        <begin position="18"/>
        <end position="165"/>
    </location>
</feature>
<dbReference type="InterPro" id="IPR014756">
    <property type="entry name" value="Ig_E-set"/>
</dbReference>
<comment type="similarity">
    <text evidence="2">Belongs to the NPC2 family.</text>
</comment>
<dbReference type="PANTHER" id="PTHR11306">
    <property type="entry name" value="NIEMANN PICK TYPE C2 PROTEIN NPC2-RELATED"/>
    <property type="match status" value="1"/>
</dbReference>
<dbReference type="SMART" id="SM00737">
    <property type="entry name" value="ML"/>
    <property type="match status" value="1"/>
</dbReference>
<organism evidence="10 11">
    <name type="scientific">Taphrina deformans (strain PYCC 5710 / ATCC 11124 / CBS 356.35 / IMI 108563 / JCM 9778 / NBRC 8474)</name>
    <name type="common">Peach leaf curl fungus</name>
    <name type="synonym">Lalaria deformans</name>
    <dbReference type="NCBI Taxonomy" id="1097556"/>
    <lineage>
        <taxon>Eukaryota</taxon>
        <taxon>Fungi</taxon>
        <taxon>Dikarya</taxon>
        <taxon>Ascomycota</taxon>
        <taxon>Taphrinomycotina</taxon>
        <taxon>Taphrinomycetes</taxon>
        <taxon>Taphrinales</taxon>
        <taxon>Taphrinaceae</taxon>
        <taxon>Taphrina</taxon>
    </lineage>
</organism>
<evidence type="ECO:0000313" key="11">
    <source>
        <dbReference type="Proteomes" id="UP000013776"/>
    </source>
</evidence>
<keyword evidence="7" id="KW-0445">Lipid transport</keyword>
<comment type="function">
    <text evidence="1">Catalyzes the intermembrane transfer of phosphatidylglycerol and phosphatidylinositol.</text>
</comment>
<dbReference type="InterPro" id="IPR003172">
    <property type="entry name" value="ML_dom"/>
</dbReference>
<sequence length="165" mass="18024">MKFIKGALIFLPFLTNALRGQSSSTELRTYIPGDSPIDTCTSPAPDTDLIFIDSVSISPNPPERGQNLTITASGTVKEDILEGAYVEIDVKYGLIRLIHQTLDLCEQTEKVDLACPIKEGQVSLERVVELPQAIPPGKYTVNARVFTSDDREVTCLVARVAFGVK</sequence>
<accession>R4X6K6</accession>
<evidence type="ECO:0000256" key="6">
    <source>
        <dbReference type="ARBA" id="ARBA00022729"/>
    </source>
</evidence>
<dbReference type="VEuPathDB" id="FungiDB:TAPDE_000413"/>
<dbReference type="AlphaFoldDB" id="R4X6K6"/>
<evidence type="ECO:0000256" key="3">
    <source>
        <dbReference type="ARBA" id="ARBA00011245"/>
    </source>
</evidence>
<evidence type="ECO:0000256" key="1">
    <source>
        <dbReference type="ARBA" id="ARBA00002053"/>
    </source>
</evidence>